<evidence type="ECO:0000313" key="4">
    <source>
        <dbReference type="Proteomes" id="UP000249166"/>
    </source>
</evidence>
<evidence type="ECO:0000259" key="2">
    <source>
        <dbReference type="Pfam" id="PF26572"/>
    </source>
</evidence>
<dbReference type="EMBL" id="QLNP01000103">
    <property type="protein sequence ID" value="RAM35504.1"/>
    <property type="molecule type" value="Genomic_DNA"/>
</dbReference>
<accession>A0A328HBG4</accession>
<dbReference type="AlphaFoldDB" id="A0A328HBG4"/>
<organism evidence="3 4">
    <name type="scientific">Arthrobacter globiformis</name>
    <dbReference type="NCBI Taxonomy" id="1665"/>
    <lineage>
        <taxon>Bacteria</taxon>
        <taxon>Bacillati</taxon>
        <taxon>Actinomycetota</taxon>
        <taxon>Actinomycetes</taxon>
        <taxon>Micrococcales</taxon>
        <taxon>Micrococcaceae</taxon>
        <taxon>Arthrobacter</taxon>
    </lineage>
</organism>
<dbReference type="InterPro" id="IPR058498">
    <property type="entry name" value="DUF8185"/>
</dbReference>
<feature type="domain" description="DUF8185" evidence="2">
    <location>
        <begin position="117"/>
        <end position="222"/>
    </location>
</feature>
<evidence type="ECO:0000313" key="3">
    <source>
        <dbReference type="EMBL" id="RAM35504.1"/>
    </source>
</evidence>
<dbReference type="Pfam" id="PF26035">
    <property type="entry name" value="DUF8010"/>
    <property type="match status" value="1"/>
</dbReference>
<reference evidence="3 4" key="1">
    <citation type="submission" date="2018-04" db="EMBL/GenBank/DDBJ databases">
        <title>Bacteria isolated from cave deposits of Manipur.</title>
        <authorList>
            <person name="Sahoo D."/>
            <person name="Sarangthem I."/>
            <person name="Nandeibam J."/>
        </authorList>
    </citation>
    <scope>NUCLEOTIDE SEQUENCE [LARGE SCALE GENOMIC DNA]</scope>
    <source>
        <strain evidence="4">mrc11</strain>
    </source>
</reference>
<proteinExistence type="predicted"/>
<evidence type="ECO:0000259" key="1">
    <source>
        <dbReference type="Pfam" id="PF26035"/>
    </source>
</evidence>
<name>A0A328HBG4_ARTGO</name>
<sequence length="225" mass="23494">MSDLLTQSFRFADPRDLADLKTFVTRARAIDDGAIRLQAAGAVLAAYVCVLRPRILGESTPTILGLRTMGLAEPSAVDVTVPLAAVLDRLARVGENDADLPVPPSTVTESWAGVGAPRGGWELVDSVPDAELRQAAEAGIAEVAGIVPDKPGAMIVNNARAAVWGRGLERRHGVPAGAAFAALALGFLGGDGPGEDEQKLYRSGRWFRLSGNRGHVLARTGAGLL</sequence>
<dbReference type="Proteomes" id="UP000249166">
    <property type="component" value="Unassembled WGS sequence"/>
</dbReference>
<feature type="domain" description="DUF8010" evidence="1">
    <location>
        <begin position="7"/>
        <end position="106"/>
    </location>
</feature>
<comment type="caution">
    <text evidence="3">The sequence shown here is derived from an EMBL/GenBank/DDBJ whole genome shotgun (WGS) entry which is preliminary data.</text>
</comment>
<gene>
    <name evidence="3" type="ORF">DBZ45_20045</name>
</gene>
<protein>
    <submittedName>
        <fullName evidence="3">Uncharacterized protein</fullName>
    </submittedName>
</protein>
<dbReference type="RefSeq" id="WP_111905587.1">
    <property type="nucleotide sequence ID" value="NZ_QLNP01000103.1"/>
</dbReference>
<dbReference type="InterPro" id="IPR058323">
    <property type="entry name" value="DUF8010"/>
</dbReference>
<dbReference type="Pfam" id="PF26572">
    <property type="entry name" value="DUF8185"/>
    <property type="match status" value="1"/>
</dbReference>
<dbReference type="OrthoDB" id="4801220at2"/>